<comment type="subcellular location">
    <subcellularLocation>
        <location evidence="1">Cell membrane</location>
    </subcellularLocation>
</comment>
<evidence type="ECO:0000256" key="1">
    <source>
        <dbReference type="ARBA" id="ARBA00004236"/>
    </source>
</evidence>
<dbReference type="Proteomes" id="UP000184139">
    <property type="component" value="Unassembled WGS sequence"/>
</dbReference>
<keyword evidence="5 6" id="KW-0472">Membrane</keyword>
<dbReference type="EMBL" id="FQXS01000001">
    <property type="protein sequence ID" value="SHH30502.1"/>
    <property type="molecule type" value="Genomic_DNA"/>
</dbReference>
<keyword evidence="8" id="KW-1185">Reference proteome</keyword>
<evidence type="ECO:0000256" key="6">
    <source>
        <dbReference type="SAM" id="Phobius"/>
    </source>
</evidence>
<evidence type="ECO:0000256" key="2">
    <source>
        <dbReference type="ARBA" id="ARBA00022475"/>
    </source>
</evidence>
<keyword evidence="3 6" id="KW-0812">Transmembrane</keyword>
<evidence type="ECO:0000256" key="5">
    <source>
        <dbReference type="ARBA" id="ARBA00023136"/>
    </source>
</evidence>
<reference evidence="7 8" key="1">
    <citation type="submission" date="2016-11" db="EMBL/GenBank/DDBJ databases">
        <authorList>
            <person name="Jaros S."/>
            <person name="Januszkiewicz K."/>
            <person name="Wedrychowicz H."/>
        </authorList>
    </citation>
    <scope>NUCLEOTIDE SEQUENCE [LARGE SCALE GENOMIC DNA]</scope>
    <source>
        <strain evidence="7 8">DSM 9705</strain>
    </source>
</reference>
<organism evidence="7 8">
    <name type="scientific">Desulfofustis glycolicus DSM 9705</name>
    <dbReference type="NCBI Taxonomy" id="1121409"/>
    <lineage>
        <taxon>Bacteria</taxon>
        <taxon>Pseudomonadati</taxon>
        <taxon>Thermodesulfobacteriota</taxon>
        <taxon>Desulfobulbia</taxon>
        <taxon>Desulfobulbales</taxon>
        <taxon>Desulfocapsaceae</taxon>
        <taxon>Desulfofustis</taxon>
    </lineage>
</organism>
<accession>A0A1M5RW01</accession>
<dbReference type="RefSeq" id="WP_073372811.1">
    <property type="nucleotide sequence ID" value="NZ_FQXS01000001.1"/>
</dbReference>
<keyword evidence="4 6" id="KW-1133">Transmembrane helix</keyword>
<evidence type="ECO:0000256" key="4">
    <source>
        <dbReference type="ARBA" id="ARBA00022989"/>
    </source>
</evidence>
<dbReference type="GO" id="GO:0015081">
    <property type="term" value="F:sodium ion transmembrane transporter activity"/>
    <property type="evidence" value="ECO:0007669"/>
    <property type="project" value="InterPro"/>
</dbReference>
<keyword evidence="2" id="KW-1003">Cell membrane</keyword>
<dbReference type="Pfam" id="PF04277">
    <property type="entry name" value="OAD_gamma"/>
    <property type="match status" value="1"/>
</dbReference>
<evidence type="ECO:0000313" key="7">
    <source>
        <dbReference type="EMBL" id="SHH30502.1"/>
    </source>
</evidence>
<sequence>MDISELLAKFGDPATIGSLSFADKMLAGLVATVLGMGVTFVALIVLHGVIVLLGRLTDQPAVEQPTETEKEPSAEAIGADTVAAITAALALVLRTSPDSLVVREIKRVEDTAPAWGRVGLIERLRSGD</sequence>
<dbReference type="GO" id="GO:0005886">
    <property type="term" value="C:plasma membrane"/>
    <property type="evidence" value="ECO:0007669"/>
    <property type="project" value="UniProtKB-SubCell"/>
</dbReference>
<dbReference type="NCBIfam" id="TIGR01195">
    <property type="entry name" value="oadG_fam"/>
    <property type="match status" value="1"/>
</dbReference>
<dbReference type="AlphaFoldDB" id="A0A1M5RW01"/>
<evidence type="ECO:0000313" key="8">
    <source>
        <dbReference type="Proteomes" id="UP000184139"/>
    </source>
</evidence>
<dbReference type="OrthoDB" id="1954652at2"/>
<feature type="transmembrane region" description="Helical" evidence="6">
    <location>
        <begin position="26"/>
        <end position="53"/>
    </location>
</feature>
<dbReference type="GO" id="GO:0036376">
    <property type="term" value="P:sodium ion export across plasma membrane"/>
    <property type="evidence" value="ECO:0007669"/>
    <property type="project" value="InterPro"/>
</dbReference>
<proteinExistence type="predicted"/>
<gene>
    <name evidence="7" type="ORF">SAMN02745124_00030</name>
</gene>
<dbReference type="STRING" id="1121409.SAMN02745124_00030"/>
<dbReference type="InterPro" id="IPR005899">
    <property type="entry name" value="Na_pump_deCOase"/>
</dbReference>
<name>A0A1M5RW01_9BACT</name>
<evidence type="ECO:0000256" key="3">
    <source>
        <dbReference type="ARBA" id="ARBA00022692"/>
    </source>
</evidence>
<protein>
    <submittedName>
        <fullName evidence="7">Sodium pump decarboxylases, gamma subunit</fullName>
    </submittedName>
</protein>